<evidence type="ECO:0000313" key="3">
    <source>
        <dbReference type="Proteomes" id="UP000075515"/>
    </source>
</evidence>
<comment type="caution">
    <text evidence="2">The sequence shown here is derived from an EMBL/GenBank/DDBJ whole genome shotgun (WGS) entry which is preliminary data.</text>
</comment>
<protein>
    <recommendedName>
        <fullName evidence="4">PE_PGRS family protein</fullName>
    </recommendedName>
</protein>
<name>A0A150T0J5_SORCE</name>
<gene>
    <name evidence="2" type="ORF">BE18_47780</name>
</gene>
<dbReference type="SUPFAM" id="SSF48695">
    <property type="entry name" value="Multiheme cytochromes"/>
    <property type="match status" value="1"/>
</dbReference>
<proteinExistence type="predicted"/>
<dbReference type="Proteomes" id="UP000075515">
    <property type="component" value="Unassembled WGS sequence"/>
</dbReference>
<accession>A0A150T0J5</accession>
<feature type="compositionally biased region" description="Gly residues" evidence="1">
    <location>
        <begin position="54"/>
        <end position="82"/>
    </location>
</feature>
<feature type="region of interest" description="Disordered" evidence="1">
    <location>
        <begin position="1"/>
        <end position="93"/>
    </location>
</feature>
<reference evidence="2 3" key="1">
    <citation type="submission" date="2014-02" db="EMBL/GenBank/DDBJ databases">
        <title>The small core and large imbalanced accessory genome model reveals a collaborative survival strategy of Sorangium cellulosum strains in nature.</title>
        <authorList>
            <person name="Han K."/>
            <person name="Peng R."/>
            <person name="Blom J."/>
            <person name="Li Y.-Z."/>
        </authorList>
    </citation>
    <scope>NUCLEOTIDE SEQUENCE [LARGE SCALE GENOMIC DNA]</scope>
    <source>
        <strain evidence="2 3">So0149</strain>
    </source>
</reference>
<dbReference type="AlphaFoldDB" id="A0A150T0J5"/>
<feature type="compositionally biased region" description="Low complexity" evidence="1">
    <location>
        <begin position="22"/>
        <end position="53"/>
    </location>
</feature>
<organism evidence="2 3">
    <name type="scientific">Sorangium cellulosum</name>
    <name type="common">Polyangium cellulosum</name>
    <dbReference type="NCBI Taxonomy" id="56"/>
    <lineage>
        <taxon>Bacteria</taxon>
        <taxon>Pseudomonadati</taxon>
        <taxon>Myxococcota</taxon>
        <taxon>Polyangia</taxon>
        <taxon>Polyangiales</taxon>
        <taxon>Polyangiaceae</taxon>
        <taxon>Sorangium</taxon>
    </lineage>
</organism>
<feature type="compositionally biased region" description="Gly residues" evidence="1">
    <location>
        <begin position="7"/>
        <end position="21"/>
    </location>
</feature>
<evidence type="ECO:0000313" key="2">
    <source>
        <dbReference type="EMBL" id="KYF98190.1"/>
    </source>
</evidence>
<evidence type="ECO:0000256" key="1">
    <source>
        <dbReference type="SAM" id="MobiDB-lite"/>
    </source>
</evidence>
<dbReference type="EMBL" id="JEMC01001303">
    <property type="protein sequence ID" value="KYF98190.1"/>
    <property type="molecule type" value="Genomic_DNA"/>
</dbReference>
<sequence>MVACGDAGEGPGAEGGTGSAGGDETSSSGEGPTTSATTTNTTGTGGEDPTSGTGSTGGSGDATGSGGAGGSGDASGSGGTGGDDPFAHAPVCSSDEHWTMGDHESPLMHPGMACRTCHSMKEPRVATRLPIVGTVYPTGHEPDDCLGVDGEAEAVVVEITTADARVIQLPVNASGNFLFDTVRDRTPITFPITARVVKGGKERKMLTAQMSGDCNSCHSQNGAEGAPGRIVAP</sequence>
<evidence type="ECO:0008006" key="4">
    <source>
        <dbReference type="Google" id="ProtNLM"/>
    </source>
</evidence>
<dbReference type="InterPro" id="IPR036280">
    <property type="entry name" value="Multihaem_cyt_sf"/>
</dbReference>